<dbReference type="AlphaFoldDB" id="A0A553JS19"/>
<name>A0A553JS19_SHEHA</name>
<dbReference type="InterPro" id="IPR032710">
    <property type="entry name" value="NTF2-like_dom_sf"/>
</dbReference>
<sequence length="260" mass="29700">MDMKLDNVKNLYLKGIRDGHARAAVTEYTGERYTQHSTGVGDGVEGFVAFFESFIERCPVRDIEVLRSIVDGQYVFVHVHQNLNHGAAKWVTADLFDTDENDKIVEHWDVIQQDEENTASGRSMVDGATAIEDLDKTVANKALVTLFCQDVLVDGKLDTLSRYISEHRYDQHSPFIEDGLASLYEYLKTNAEQNHPVKYNKVHRIIGQGNFVVAFSHVLHSGEQWCVFDLFRIKEGKIVEHWDVQEKILPKQQWGNSGKF</sequence>
<dbReference type="EMBL" id="VKGK01000005">
    <property type="protein sequence ID" value="TRY15263.1"/>
    <property type="molecule type" value="Genomic_DNA"/>
</dbReference>
<reference evidence="3" key="1">
    <citation type="submission" date="2019-07" db="EMBL/GenBank/DDBJ databases">
        <title>Shewanella sp. YLB-08 draft genomic sequence.</title>
        <authorList>
            <person name="Yu L."/>
        </authorList>
    </citation>
    <scope>NUCLEOTIDE SEQUENCE [LARGE SCALE GENOMIC DNA]</scope>
    <source>
        <strain evidence="3">JCM 20706</strain>
    </source>
</reference>
<organism evidence="2 3">
    <name type="scientific">Shewanella hanedai</name>
    <name type="common">Alteromonas hanedai</name>
    <dbReference type="NCBI Taxonomy" id="25"/>
    <lineage>
        <taxon>Bacteria</taxon>
        <taxon>Pseudomonadati</taxon>
        <taxon>Pseudomonadota</taxon>
        <taxon>Gammaproteobacteria</taxon>
        <taxon>Alteromonadales</taxon>
        <taxon>Shewanellaceae</taxon>
        <taxon>Shewanella</taxon>
    </lineage>
</organism>
<dbReference type="Proteomes" id="UP000318126">
    <property type="component" value="Unassembled WGS sequence"/>
</dbReference>
<dbReference type="Gene3D" id="3.10.450.50">
    <property type="match status" value="2"/>
</dbReference>
<dbReference type="PANTHER" id="PTHR38436:SF1">
    <property type="entry name" value="ESTER CYCLASE"/>
    <property type="match status" value="1"/>
</dbReference>
<dbReference type="InterPro" id="IPR009959">
    <property type="entry name" value="Cyclase_SnoaL-like"/>
</dbReference>
<protein>
    <recommendedName>
        <fullName evidence="1">SnoaL-like domain-containing protein</fullName>
    </recommendedName>
</protein>
<dbReference type="PANTHER" id="PTHR38436">
    <property type="entry name" value="POLYKETIDE CYCLASE SNOAL-LIKE DOMAIN"/>
    <property type="match status" value="1"/>
</dbReference>
<keyword evidence="3" id="KW-1185">Reference proteome</keyword>
<gene>
    <name evidence="2" type="ORF">FN961_06220</name>
</gene>
<dbReference type="RefSeq" id="WP_143563693.1">
    <property type="nucleotide sequence ID" value="NZ_BMPL01000004.1"/>
</dbReference>
<accession>A0A553JS19</accession>
<dbReference type="Pfam" id="PF12680">
    <property type="entry name" value="SnoaL_2"/>
    <property type="match status" value="1"/>
</dbReference>
<dbReference type="OrthoDB" id="9812089at2"/>
<dbReference type="GO" id="GO:0030638">
    <property type="term" value="P:polyketide metabolic process"/>
    <property type="evidence" value="ECO:0007669"/>
    <property type="project" value="InterPro"/>
</dbReference>
<comment type="caution">
    <text evidence="2">The sequence shown here is derived from an EMBL/GenBank/DDBJ whole genome shotgun (WGS) entry which is preliminary data.</text>
</comment>
<dbReference type="SUPFAM" id="SSF54427">
    <property type="entry name" value="NTF2-like"/>
    <property type="match status" value="2"/>
</dbReference>
<feature type="domain" description="SnoaL-like" evidence="1">
    <location>
        <begin position="22"/>
        <end position="107"/>
    </location>
</feature>
<evidence type="ECO:0000313" key="2">
    <source>
        <dbReference type="EMBL" id="TRY15263.1"/>
    </source>
</evidence>
<dbReference type="InterPro" id="IPR037401">
    <property type="entry name" value="SnoaL-like"/>
</dbReference>
<evidence type="ECO:0000259" key="1">
    <source>
        <dbReference type="Pfam" id="PF12680"/>
    </source>
</evidence>
<proteinExistence type="predicted"/>
<evidence type="ECO:0000313" key="3">
    <source>
        <dbReference type="Proteomes" id="UP000318126"/>
    </source>
</evidence>